<feature type="signal peptide" evidence="1">
    <location>
        <begin position="1"/>
        <end position="27"/>
    </location>
</feature>
<evidence type="ECO:0000313" key="2">
    <source>
        <dbReference type="EMBL" id="NDU99526.1"/>
    </source>
</evidence>
<feature type="chain" id="PRO_5025419520" evidence="1">
    <location>
        <begin position="28"/>
        <end position="141"/>
    </location>
</feature>
<proteinExistence type="predicted"/>
<dbReference type="EMBL" id="JAAGAB010000001">
    <property type="protein sequence ID" value="NDU99526.1"/>
    <property type="molecule type" value="Genomic_DNA"/>
</dbReference>
<dbReference type="Pfam" id="PF16156">
    <property type="entry name" value="DUF4864"/>
    <property type="match status" value="1"/>
</dbReference>
<comment type="caution">
    <text evidence="2">The sequence shown here is derived from an EMBL/GenBank/DDBJ whole genome shotgun (WGS) entry which is preliminary data.</text>
</comment>
<name>A0A6B2JLN0_9RHOB</name>
<keyword evidence="3" id="KW-1185">Reference proteome</keyword>
<organism evidence="2 3">
    <name type="scientific">Pseudoroseicyclus tamaricis</name>
    <dbReference type="NCBI Taxonomy" id="2705421"/>
    <lineage>
        <taxon>Bacteria</taxon>
        <taxon>Pseudomonadati</taxon>
        <taxon>Pseudomonadota</taxon>
        <taxon>Alphaproteobacteria</taxon>
        <taxon>Rhodobacterales</taxon>
        <taxon>Paracoccaceae</taxon>
        <taxon>Pseudoroseicyclus</taxon>
    </lineage>
</organism>
<dbReference type="SUPFAM" id="SSF54427">
    <property type="entry name" value="NTF2-like"/>
    <property type="match status" value="1"/>
</dbReference>
<sequence length="141" mass="15023">MPRRFIAALALVVAVALAGFGATPAAAEAEDEIEEVITSQLDAFNSRDVEAAWLFASPGIQAIFGGPERFGQMVEEGYPMVWTSEGARMAGQPDLGPGLWQEVWITDAAGALHALGYKMVQIDGDWRIDAVVLLPPPDLGV</sequence>
<dbReference type="AlphaFoldDB" id="A0A6B2JLN0"/>
<evidence type="ECO:0000313" key="3">
    <source>
        <dbReference type="Proteomes" id="UP000474757"/>
    </source>
</evidence>
<keyword evidence="1" id="KW-0732">Signal</keyword>
<accession>A0A6B2JLN0</accession>
<dbReference type="Proteomes" id="UP000474757">
    <property type="component" value="Unassembled WGS sequence"/>
</dbReference>
<dbReference type="InterPro" id="IPR032347">
    <property type="entry name" value="DUF4864"/>
</dbReference>
<dbReference type="RefSeq" id="WP_163889097.1">
    <property type="nucleotide sequence ID" value="NZ_JAAFYS010000001.1"/>
</dbReference>
<gene>
    <name evidence="2" type="ORF">GZA08_00900</name>
</gene>
<reference evidence="2 3" key="1">
    <citation type="submission" date="2020-02" db="EMBL/GenBank/DDBJ databases">
        <title>Pseudoroseicyclus tamarix, sp. nov., isolated from offshore sediment of a Tamarix chinensis forest.</title>
        <authorList>
            <person name="Gai Y."/>
        </authorList>
    </citation>
    <scope>NUCLEOTIDE SEQUENCE [LARGE SCALE GENOMIC DNA]</scope>
    <source>
        <strain evidence="2 3">CLL3-39</strain>
    </source>
</reference>
<evidence type="ECO:0000256" key="1">
    <source>
        <dbReference type="SAM" id="SignalP"/>
    </source>
</evidence>
<protein>
    <submittedName>
        <fullName evidence="2">DUF4864 domain-containing protein</fullName>
    </submittedName>
</protein>
<dbReference type="InterPro" id="IPR032710">
    <property type="entry name" value="NTF2-like_dom_sf"/>
</dbReference>